<dbReference type="Proteomes" id="UP000324800">
    <property type="component" value="Unassembled WGS sequence"/>
</dbReference>
<protein>
    <submittedName>
        <fullName evidence="1">Uncharacterized protein</fullName>
    </submittedName>
</protein>
<dbReference type="EMBL" id="SNRW01000272">
    <property type="protein sequence ID" value="KAA6402202.1"/>
    <property type="molecule type" value="Genomic_DNA"/>
</dbReference>
<reference evidence="1 2" key="1">
    <citation type="submission" date="2019-03" db="EMBL/GenBank/DDBJ databases">
        <title>Single cell metagenomics reveals metabolic interactions within the superorganism composed of flagellate Streblomastix strix and complex community of Bacteroidetes bacteria on its surface.</title>
        <authorList>
            <person name="Treitli S.C."/>
            <person name="Kolisko M."/>
            <person name="Husnik F."/>
            <person name="Keeling P."/>
            <person name="Hampl V."/>
        </authorList>
    </citation>
    <scope>NUCLEOTIDE SEQUENCE [LARGE SCALE GENOMIC DNA]</scope>
    <source>
        <strain evidence="1">ST1C</strain>
    </source>
</reference>
<dbReference type="AlphaFoldDB" id="A0A5J4X5U2"/>
<proteinExistence type="predicted"/>
<name>A0A5J4X5U2_9EUKA</name>
<gene>
    <name evidence="1" type="ORF">EZS28_002270</name>
</gene>
<evidence type="ECO:0000313" key="1">
    <source>
        <dbReference type="EMBL" id="KAA6402202.1"/>
    </source>
</evidence>
<accession>A0A5J4X5U2</accession>
<evidence type="ECO:0000313" key="2">
    <source>
        <dbReference type="Proteomes" id="UP000324800"/>
    </source>
</evidence>
<sequence length="217" mass="24904">MSNFPQFISDASQNSSQTIIQSTNNQHHFTNIGATYLLRTLLIRNTNFISDVSSIPGLINSLIILSRFQRQKNYRQSEQNESIQSEHAGLIRSESILSLGWIQYFGNLNIQLLLINKYDYIHSVLLEGIGNCSGSFEQNTRATINAVEGINWLFIILNEGRDWCDKNHELKKQVEEEIEIGGGIEDLETPMFLNSEMNDEDSKWEALQTKRIVVSYW</sequence>
<organism evidence="1 2">
    <name type="scientific">Streblomastix strix</name>
    <dbReference type="NCBI Taxonomy" id="222440"/>
    <lineage>
        <taxon>Eukaryota</taxon>
        <taxon>Metamonada</taxon>
        <taxon>Preaxostyla</taxon>
        <taxon>Oxymonadida</taxon>
        <taxon>Streblomastigidae</taxon>
        <taxon>Streblomastix</taxon>
    </lineage>
</organism>
<comment type="caution">
    <text evidence="1">The sequence shown here is derived from an EMBL/GenBank/DDBJ whole genome shotgun (WGS) entry which is preliminary data.</text>
</comment>